<organism evidence="2 3">
    <name type="scientific">Psychrobacillus psychrodurans</name>
    <dbReference type="NCBI Taxonomy" id="126157"/>
    <lineage>
        <taxon>Bacteria</taxon>
        <taxon>Bacillati</taxon>
        <taxon>Bacillota</taxon>
        <taxon>Bacilli</taxon>
        <taxon>Bacillales</taxon>
        <taxon>Bacillaceae</taxon>
        <taxon>Psychrobacillus</taxon>
    </lineage>
</organism>
<keyword evidence="1" id="KW-0812">Transmembrane</keyword>
<name>A0A9X3L609_9BACI</name>
<proteinExistence type="predicted"/>
<sequence>MFFEFRFWKYLFNRNDLIVSLKEDATMRGFQSRVWFVAIFGILLFALRDIWGLHTEELTALFVNGYEDTFTIARIISLIGTIFWSLLYMGFHFFVIAFILHKITQVELSKVAILQLFVVAFLLMEKAFNYFLYAVVGYATDYSVLSFGPLAATFIEQSYVNYFFNELSLITGLIIAIQFHFLRAFTAMSTRNLFLLLLGIQVILALITAGFEVLPIESWIEGGQTK</sequence>
<evidence type="ECO:0008006" key="4">
    <source>
        <dbReference type="Google" id="ProtNLM"/>
    </source>
</evidence>
<keyword evidence="1" id="KW-0472">Membrane</keyword>
<dbReference type="AlphaFoldDB" id="A0A9X3L609"/>
<dbReference type="EMBL" id="JAMKBI010000001">
    <property type="protein sequence ID" value="MCZ8532058.1"/>
    <property type="molecule type" value="Genomic_DNA"/>
</dbReference>
<dbReference type="Proteomes" id="UP001152172">
    <property type="component" value="Unassembled WGS sequence"/>
</dbReference>
<evidence type="ECO:0000313" key="3">
    <source>
        <dbReference type="Proteomes" id="UP001152172"/>
    </source>
</evidence>
<feature type="transmembrane region" description="Helical" evidence="1">
    <location>
        <begin position="112"/>
        <end position="139"/>
    </location>
</feature>
<feature type="transmembrane region" description="Helical" evidence="1">
    <location>
        <begin position="193"/>
        <end position="211"/>
    </location>
</feature>
<accession>A0A9X3L609</accession>
<evidence type="ECO:0000256" key="1">
    <source>
        <dbReference type="SAM" id="Phobius"/>
    </source>
</evidence>
<feature type="transmembrane region" description="Helical" evidence="1">
    <location>
        <begin position="159"/>
        <end position="181"/>
    </location>
</feature>
<keyword evidence="1" id="KW-1133">Transmembrane helix</keyword>
<gene>
    <name evidence="2" type="ORF">M9R61_01695</name>
</gene>
<keyword evidence="3" id="KW-1185">Reference proteome</keyword>
<feature type="transmembrane region" description="Helical" evidence="1">
    <location>
        <begin position="71"/>
        <end position="100"/>
    </location>
</feature>
<dbReference type="RefSeq" id="WP_269920727.1">
    <property type="nucleotide sequence ID" value="NZ_JAMKBI010000001.1"/>
</dbReference>
<reference evidence="2" key="1">
    <citation type="submission" date="2022-05" db="EMBL/GenBank/DDBJ databases">
        <authorList>
            <person name="Colautti A."/>
            <person name="Iacumin L."/>
        </authorList>
    </citation>
    <scope>NUCLEOTIDE SEQUENCE</scope>
    <source>
        <strain evidence="2">DSM 30747</strain>
    </source>
</reference>
<evidence type="ECO:0000313" key="2">
    <source>
        <dbReference type="EMBL" id="MCZ8532058.1"/>
    </source>
</evidence>
<protein>
    <recommendedName>
        <fullName evidence="4">Yip1 domain-containing protein</fullName>
    </recommendedName>
</protein>
<feature type="transmembrane region" description="Helical" evidence="1">
    <location>
        <begin position="34"/>
        <end position="51"/>
    </location>
</feature>
<comment type="caution">
    <text evidence="2">The sequence shown here is derived from an EMBL/GenBank/DDBJ whole genome shotgun (WGS) entry which is preliminary data.</text>
</comment>